<accession>A0A151IUU4</accession>
<name>A0A151IUU4_9HYME</name>
<sequence>FCMQRCSEKIIRFVFCPENAALLFLLVYSGLIGVLIARTITYVAHNTMTQLHEEEDDHRQPARQHPANRLRYPVGIVSVNDERDGERHLAVSSHSLGIPVTGLLPPPPPFYNHS</sequence>
<dbReference type="Proteomes" id="UP000078492">
    <property type="component" value="Unassembled WGS sequence"/>
</dbReference>
<gene>
    <name evidence="2" type="ORF">ALC57_16645</name>
</gene>
<feature type="non-terminal residue" evidence="2">
    <location>
        <position position="1"/>
    </location>
</feature>
<keyword evidence="1" id="KW-0472">Membrane</keyword>
<proteinExistence type="predicted"/>
<reference evidence="2 3" key="1">
    <citation type="submission" date="2015-09" db="EMBL/GenBank/DDBJ databases">
        <title>Trachymyrmex cornetzi WGS genome.</title>
        <authorList>
            <person name="Nygaard S."/>
            <person name="Hu H."/>
            <person name="Boomsma J."/>
            <person name="Zhang G."/>
        </authorList>
    </citation>
    <scope>NUCLEOTIDE SEQUENCE [LARGE SCALE GENOMIC DNA]</scope>
    <source>
        <strain evidence="2">Tcor2-1</strain>
        <tissue evidence="2">Whole body</tissue>
    </source>
</reference>
<keyword evidence="1" id="KW-0812">Transmembrane</keyword>
<feature type="transmembrane region" description="Helical" evidence="1">
    <location>
        <begin position="21"/>
        <end position="44"/>
    </location>
</feature>
<evidence type="ECO:0000313" key="2">
    <source>
        <dbReference type="EMBL" id="KYN11215.1"/>
    </source>
</evidence>
<dbReference type="EMBL" id="KQ980949">
    <property type="protein sequence ID" value="KYN11215.1"/>
    <property type="molecule type" value="Genomic_DNA"/>
</dbReference>
<organism evidence="2 3">
    <name type="scientific">Trachymyrmex cornetzi</name>
    <dbReference type="NCBI Taxonomy" id="471704"/>
    <lineage>
        <taxon>Eukaryota</taxon>
        <taxon>Metazoa</taxon>
        <taxon>Ecdysozoa</taxon>
        <taxon>Arthropoda</taxon>
        <taxon>Hexapoda</taxon>
        <taxon>Insecta</taxon>
        <taxon>Pterygota</taxon>
        <taxon>Neoptera</taxon>
        <taxon>Endopterygota</taxon>
        <taxon>Hymenoptera</taxon>
        <taxon>Apocrita</taxon>
        <taxon>Aculeata</taxon>
        <taxon>Formicoidea</taxon>
        <taxon>Formicidae</taxon>
        <taxon>Myrmicinae</taxon>
        <taxon>Trachymyrmex</taxon>
    </lineage>
</organism>
<evidence type="ECO:0000313" key="3">
    <source>
        <dbReference type="Proteomes" id="UP000078492"/>
    </source>
</evidence>
<dbReference type="AlphaFoldDB" id="A0A151IUU4"/>
<keyword evidence="3" id="KW-1185">Reference proteome</keyword>
<keyword evidence="1" id="KW-1133">Transmembrane helix</keyword>
<evidence type="ECO:0000256" key="1">
    <source>
        <dbReference type="SAM" id="Phobius"/>
    </source>
</evidence>
<protein>
    <submittedName>
        <fullName evidence="2">Uncharacterized protein</fullName>
    </submittedName>
</protein>